<feature type="compositionally biased region" description="Polar residues" evidence="1">
    <location>
        <begin position="91"/>
        <end position="103"/>
    </location>
</feature>
<dbReference type="Gene3D" id="2.170.270.10">
    <property type="entry name" value="SET domain"/>
    <property type="match status" value="1"/>
</dbReference>
<protein>
    <recommendedName>
        <fullName evidence="2">SET domain-containing protein</fullName>
    </recommendedName>
</protein>
<dbReference type="InterPro" id="IPR046341">
    <property type="entry name" value="SET_dom_sf"/>
</dbReference>
<reference evidence="3 4" key="1">
    <citation type="submission" date="2016-03" db="EMBL/GenBank/DDBJ databases">
        <authorList>
            <person name="Ploux O."/>
        </authorList>
    </citation>
    <scope>NUCLEOTIDE SEQUENCE [LARGE SCALE GENOMIC DNA]</scope>
    <source>
        <strain evidence="3 4">UAMH 11012</strain>
    </source>
</reference>
<dbReference type="PANTHER" id="PTHR12197:SF251">
    <property type="entry name" value="EG:BACR7C10.4 PROTEIN"/>
    <property type="match status" value="1"/>
</dbReference>
<sequence>MAIKSLLPLDSPSFLHNDLPRPQTLSTSIPRTDTSSTTIPFVVSSYTTTLLSTNTINTSTNSTQAHHLSTPIHFHPILPRVDTPPLHHHSSNAQPSGSKNSYSAADYPASNYSQALSRTVLDPQAHTQVKMKLEELNDDGLRFPASQTKTFEYNMDREMNMGGESNSVFSDVPISPSTPLLLSVTKLSSRFENMDLNSPMIDEESDSECLTVCAKSPEPEVNGGLVEDPKFLSLQDMESMLTKAGRKIKLEWLGTSSFYIEAGLQTQMEGELDRLIEYRQYLTECREERPYHPQPYIELGVVDNKLGFSDVAAGNGYRALILVQCGLRKYKRKVHPPNVGLIVRDMIGQDFLSKRQYAQNPTRIPQALIDDELESLECQAYKIILAALIGCAAFYDGKLRAKAAIKKYPHDAGLRELQADLELGYSERLANLNEMAKNAEASEITYASRTGKIFQKPYPWMDANLFNRTQEEVDKVNSSDPEAAWKVKPLFFGPFSEQPEAKKGGNVGPLGIFAKRDIEDGEVIMVDKTLMGVSNIPSSKHQHCDACHATLVYPYVNPKNMVKPECCGVVTYCSGDCHAQAMTAYHKILCKKDFDWIYKNKNIEKDGESRASWRPILFLRLMAIVFTGMKKSRGKNKIAHPLQHPYISRMAANYKALQPGDLSGTTHDWQFWENTVAPTRIIMELGIDIFLDQAYTPEVLQTIYWRFENNANMATTSISGSKAQMIAINPNYLFLNHSCDPNVSWHGAIPNAEVGVDWLRDRDRVVQQPGSSTVFCVAGKDIKKGEELKISYIGDPKGNSKEKNGDRESKRAHLEKWFDNGCGCDLCEEENKKGLYKS</sequence>
<dbReference type="STRING" id="576137.A0A1L7WUC3"/>
<dbReference type="EMBL" id="FJOG01000008">
    <property type="protein sequence ID" value="CZR56366.1"/>
    <property type="molecule type" value="Genomic_DNA"/>
</dbReference>
<feature type="compositionally biased region" description="Polar residues" evidence="1">
    <location>
        <begin position="23"/>
        <end position="34"/>
    </location>
</feature>
<dbReference type="OrthoDB" id="438641at2759"/>
<dbReference type="PROSITE" id="PS50280">
    <property type="entry name" value="SET"/>
    <property type="match status" value="1"/>
</dbReference>
<evidence type="ECO:0000313" key="4">
    <source>
        <dbReference type="Proteomes" id="UP000184330"/>
    </source>
</evidence>
<name>A0A1L7WUC3_9HELO</name>
<evidence type="ECO:0000256" key="1">
    <source>
        <dbReference type="SAM" id="MobiDB-lite"/>
    </source>
</evidence>
<feature type="region of interest" description="Disordered" evidence="1">
    <location>
        <begin position="12"/>
        <end position="34"/>
    </location>
</feature>
<dbReference type="SUPFAM" id="SSF82199">
    <property type="entry name" value="SET domain"/>
    <property type="match status" value="1"/>
</dbReference>
<gene>
    <name evidence="3" type="ORF">PAC_06254</name>
</gene>
<dbReference type="InterPro" id="IPR001214">
    <property type="entry name" value="SET_dom"/>
</dbReference>
<organism evidence="3 4">
    <name type="scientific">Phialocephala subalpina</name>
    <dbReference type="NCBI Taxonomy" id="576137"/>
    <lineage>
        <taxon>Eukaryota</taxon>
        <taxon>Fungi</taxon>
        <taxon>Dikarya</taxon>
        <taxon>Ascomycota</taxon>
        <taxon>Pezizomycotina</taxon>
        <taxon>Leotiomycetes</taxon>
        <taxon>Helotiales</taxon>
        <taxon>Mollisiaceae</taxon>
        <taxon>Phialocephala</taxon>
        <taxon>Phialocephala fortinii species complex</taxon>
    </lineage>
</organism>
<proteinExistence type="predicted"/>
<dbReference type="Pfam" id="PF00856">
    <property type="entry name" value="SET"/>
    <property type="match status" value="1"/>
</dbReference>
<dbReference type="AlphaFoldDB" id="A0A1L7WUC3"/>
<dbReference type="InterPro" id="IPR050869">
    <property type="entry name" value="H3K4_H4K5_MeTrfase"/>
</dbReference>
<feature type="domain" description="SET" evidence="2">
    <location>
        <begin position="485"/>
        <end position="793"/>
    </location>
</feature>
<dbReference type="GO" id="GO:0005634">
    <property type="term" value="C:nucleus"/>
    <property type="evidence" value="ECO:0007669"/>
    <property type="project" value="TreeGrafter"/>
</dbReference>
<feature type="region of interest" description="Disordered" evidence="1">
    <location>
        <begin position="75"/>
        <end position="106"/>
    </location>
</feature>
<accession>A0A1L7WUC3</accession>
<dbReference type="PANTHER" id="PTHR12197">
    <property type="entry name" value="HISTONE-LYSINE N-METHYLTRANSFERASE SMYD"/>
    <property type="match status" value="1"/>
</dbReference>
<evidence type="ECO:0000313" key="3">
    <source>
        <dbReference type="EMBL" id="CZR56366.1"/>
    </source>
</evidence>
<dbReference type="Gene3D" id="6.10.140.2220">
    <property type="match status" value="1"/>
</dbReference>
<dbReference type="Gene3D" id="1.10.220.160">
    <property type="match status" value="1"/>
</dbReference>
<evidence type="ECO:0000259" key="2">
    <source>
        <dbReference type="PROSITE" id="PS50280"/>
    </source>
</evidence>
<keyword evidence="4" id="KW-1185">Reference proteome</keyword>
<dbReference type="Proteomes" id="UP000184330">
    <property type="component" value="Unassembled WGS sequence"/>
</dbReference>